<keyword evidence="2" id="KW-1185">Reference proteome</keyword>
<sequence>MPPCETPRNCQLEAWQVDSNHAHSPQRVVIEMAFGDLKQQFQRLYDIDTDSIQWAVLIVVGACVLTNLCNSERDALLEPQDPTRESGISVSSPEGLKAEPSSGREVLCDTMFFFA</sequence>
<gene>
    <name evidence="1" type="ORF">HPB47_003096</name>
</gene>
<accession>A0AC60PKI9</accession>
<protein>
    <submittedName>
        <fullName evidence="1">Uncharacterized protein</fullName>
    </submittedName>
</protein>
<evidence type="ECO:0000313" key="2">
    <source>
        <dbReference type="Proteomes" id="UP000805193"/>
    </source>
</evidence>
<name>A0AC60PKI9_IXOPE</name>
<proteinExistence type="predicted"/>
<organism evidence="1 2">
    <name type="scientific">Ixodes persulcatus</name>
    <name type="common">Taiga tick</name>
    <dbReference type="NCBI Taxonomy" id="34615"/>
    <lineage>
        <taxon>Eukaryota</taxon>
        <taxon>Metazoa</taxon>
        <taxon>Ecdysozoa</taxon>
        <taxon>Arthropoda</taxon>
        <taxon>Chelicerata</taxon>
        <taxon>Arachnida</taxon>
        <taxon>Acari</taxon>
        <taxon>Parasitiformes</taxon>
        <taxon>Ixodida</taxon>
        <taxon>Ixodoidea</taxon>
        <taxon>Ixodidae</taxon>
        <taxon>Ixodinae</taxon>
        <taxon>Ixodes</taxon>
    </lineage>
</organism>
<dbReference type="EMBL" id="JABSTQ010010440">
    <property type="protein sequence ID" value="KAG0420997.1"/>
    <property type="molecule type" value="Genomic_DNA"/>
</dbReference>
<comment type="caution">
    <text evidence="1">The sequence shown here is derived from an EMBL/GenBank/DDBJ whole genome shotgun (WGS) entry which is preliminary data.</text>
</comment>
<dbReference type="Proteomes" id="UP000805193">
    <property type="component" value="Unassembled WGS sequence"/>
</dbReference>
<evidence type="ECO:0000313" key="1">
    <source>
        <dbReference type="EMBL" id="KAG0420997.1"/>
    </source>
</evidence>
<reference evidence="1 2" key="1">
    <citation type="journal article" date="2020" name="Cell">
        <title>Large-Scale Comparative Analyses of Tick Genomes Elucidate Their Genetic Diversity and Vector Capacities.</title>
        <authorList>
            <consortium name="Tick Genome and Microbiome Consortium (TIGMIC)"/>
            <person name="Jia N."/>
            <person name="Wang J."/>
            <person name="Shi W."/>
            <person name="Du L."/>
            <person name="Sun Y."/>
            <person name="Zhan W."/>
            <person name="Jiang J.F."/>
            <person name="Wang Q."/>
            <person name="Zhang B."/>
            <person name="Ji P."/>
            <person name="Bell-Sakyi L."/>
            <person name="Cui X.M."/>
            <person name="Yuan T.T."/>
            <person name="Jiang B.G."/>
            <person name="Yang W.F."/>
            <person name="Lam T.T."/>
            <person name="Chang Q.C."/>
            <person name="Ding S.J."/>
            <person name="Wang X.J."/>
            <person name="Zhu J.G."/>
            <person name="Ruan X.D."/>
            <person name="Zhao L."/>
            <person name="Wei J.T."/>
            <person name="Ye R.Z."/>
            <person name="Que T.C."/>
            <person name="Du C.H."/>
            <person name="Zhou Y.H."/>
            <person name="Cheng J.X."/>
            <person name="Dai P.F."/>
            <person name="Guo W.B."/>
            <person name="Han X.H."/>
            <person name="Huang E.J."/>
            <person name="Li L.F."/>
            <person name="Wei W."/>
            <person name="Gao Y.C."/>
            <person name="Liu J.Z."/>
            <person name="Shao H.Z."/>
            <person name="Wang X."/>
            <person name="Wang C.C."/>
            <person name="Yang T.C."/>
            <person name="Huo Q.B."/>
            <person name="Li W."/>
            <person name="Chen H.Y."/>
            <person name="Chen S.E."/>
            <person name="Zhou L.G."/>
            <person name="Ni X.B."/>
            <person name="Tian J.H."/>
            <person name="Sheng Y."/>
            <person name="Liu T."/>
            <person name="Pan Y.S."/>
            <person name="Xia L.Y."/>
            <person name="Li J."/>
            <person name="Zhao F."/>
            <person name="Cao W.C."/>
        </authorList>
    </citation>
    <scope>NUCLEOTIDE SEQUENCE [LARGE SCALE GENOMIC DNA]</scope>
    <source>
        <strain evidence="1">Iper-2018</strain>
    </source>
</reference>